<dbReference type="EMBL" id="JBAKBA010000188">
    <property type="protein sequence ID" value="MEL0661057.1"/>
    <property type="molecule type" value="Genomic_DNA"/>
</dbReference>
<comment type="caution">
    <text evidence="1">The sequence shown here is derived from an EMBL/GenBank/DDBJ whole genome shotgun (WGS) entry which is preliminary data.</text>
</comment>
<evidence type="ECO:0000313" key="1">
    <source>
        <dbReference type="EMBL" id="MEL0661057.1"/>
    </source>
</evidence>
<protein>
    <submittedName>
        <fullName evidence="1">Ig-like domain-containing protein</fullName>
    </submittedName>
</protein>
<dbReference type="RefSeq" id="WP_341629408.1">
    <property type="nucleotide sequence ID" value="NZ_JBAKBA010000188.1"/>
</dbReference>
<feature type="non-terminal residue" evidence="1">
    <location>
        <position position="1"/>
    </location>
</feature>
<keyword evidence="2" id="KW-1185">Reference proteome</keyword>
<proteinExistence type="predicted"/>
<organism evidence="1 2">
    <name type="scientific">Psychromonas arctica</name>
    <dbReference type="NCBI Taxonomy" id="168275"/>
    <lineage>
        <taxon>Bacteria</taxon>
        <taxon>Pseudomonadati</taxon>
        <taxon>Pseudomonadota</taxon>
        <taxon>Gammaproteobacteria</taxon>
        <taxon>Alteromonadales</taxon>
        <taxon>Psychromonadaceae</taxon>
        <taxon>Psychromonas</taxon>
    </lineage>
</organism>
<sequence>DPSVTTVDDPTIVTSDTAITSEDTSVTIDVLANDTDVDGVVSPVASVTDGDNGTVAINDDSTVTYTPNTDFNGTDTFT</sequence>
<evidence type="ECO:0000313" key="2">
    <source>
        <dbReference type="Proteomes" id="UP001366060"/>
    </source>
</evidence>
<feature type="non-terminal residue" evidence="1">
    <location>
        <position position="78"/>
    </location>
</feature>
<dbReference type="Pfam" id="PF17963">
    <property type="entry name" value="Big_9"/>
    <property type="match status" value="1"/>
</dbReference>
<gene>
    <name evidence="1" type="ORF">V6255_18255</name>
</gene>
<name>A0ABU9HHH5_9GAMM</name>
<dbReference type="Proteomes" id="UP001366060">
    <property type="component" value="Unassembled WGS sequence"/>
</dbReference>
<dbReference type="Gene3D" id="2.60.40.3440">
    <property type="match status" value="1"/>
</dbReference>
<accession>A0ABU9HHH5</accession>
<reference evidence="1 2" key="1">
    <citation type="submission" date="2024-02" db="EMBL/GenBank/DDBJ databases">
        <title>Bacteria isolated from the canopy kelp, Nereocystis luetkeana.</title>
        <authorList>
            <person name="Pfister C.A."/>
            <person name="Younker I.T."/>
            <person name="Light S.H."/>
        </authorList>
    </citation>
    <scope>NUCLEOTIDE SEQUENCE [LARGE SCALE GENOMIC DNA]</scope>
    <source>
        <strain evidence="1 2">TI.2.07</strain>
    </source>
</reference>